<evidence type="ECO:0000313" key="2">
    <source>
        <dbReference type="Proteomes" id="UP000289886"/>
    </source>
</evidence>
<dbReference type="GO" id="GO:0005829">
    <property type="term" value="C:cytosol"/>
    <property type="evidence" value="ECO:0007669"/>
    <property type="project" value="TreeGrafter"/>
</dbReference>
<dbReference type="InterPro" id="IPR031399">
    <property type="entry name" value="TDRP"/>
</dbReference>
<dbReference type="Pfam" id="PF15683">
    <property type="entry name" value="TDRP"/>
    <property type="match status" value="1"/>
</dbReference>
<sequence length="106" mass="11915">MICRASEQQAAVAAVIFEKKALSPGTHNKEWYAEEATNDKTQAILEVSAYIKETPISQDSNLLEWWKKSKVQGASFRGWKEMTSLFNKDDEHQLLTASKPTKVKGA</sequence>
<accession>A0A444TW21</accession>
<reference evidence="1 2" key="1">
    <citation type="submission" date="2019-01" db="EMBL/GenBank/DDBJ databases">
        <title>Draft Genome and Complete Hox-Cluster Characterization of the Sterlet Sturgeon (Acipenser ruthenus).</title>
        <authorList>
            <person name="Wei Q."/>
        </authorList>
    </citation>
    <scope>NUCLEOTIDE SEQUENCE [LARGE SCALE GENOMIC DNA]</scope>
    <source>
        <strain evidence="1">WHYD16114868_AA</strain>
        <tissue evidence="1">Blood</tissue>
    </source>
</reference>
<evidence type="ECO:0000313" key="1">
    <source>
        <dbReference type="EMBL" id="RXM27136.1"/>
    </source>
</evidence>
<name>A0A444TW21_ACIRT</name>
<keyword evidence="2" id="KW-1185">Reference proteome</keyword>
<organism evidence="1 2">
    <name type="scientific">Acipenser ruthenus</name>
    <name type="common">Sterlet sturgeon</name>
    <dbReference type="NCBI Taxonomy" id="7906"/>
    <lineage>
        <taxon>Eukaryota</taxon>
        <taxon>Metazoa</taxon>
        <taxon>Chordata</taxon>
        <taxon>Craniata</taxon>
        <taxon>Vertebrata</taxon>
        <taxon>Euteleostomi</taxon>
        <taxon>Actinopterygii</taxon>
        <taxon>Chondrostei</taxon>
        <taxon>Acipenseriformes</taxon>
        <taxon>Acipenseridae</taxon>
        <taxon>Acipenser</taxon>
    </lineage>
</organism>
<dbReference type="GO" id="GO:0007283">
    <property type="term" value="P:spermatogenesis"/>
    <property type="evidence" value="ECO:0007669"/>
    <property type="project" value="InterPro"/>
</dbReference>
<dbReference type="AlphaFoldDB" id="A0A444TW21"/>
<protein>
    <submittedName>
        <fullName evidence="1">Testis development-related protein</fullName>
    </submittedName>
</protein>
<gene>
    <name evidence="1" type="ORF">EOD39_5174</name>
</gene>
<dbReference type="GO" id="GO:0005634">
    <property type="term" value="C:nucleus"/>
    <property type="evidence" value="ECO:0007669"/>
    <property type="project" value="TreeGrafter"/>
</dbReference>
<dbReference type="Proteomes" id="UP000289886">
    <property type="component" value="Unassembled WGS sequence"/>
</dbReference>
<comment type="caution">
    <text evidence="1">The sequence shown here is derived from an EMBL/GenBank/DDBJ whole genome shotgun (WGS) entry which is preliminary data.</text>
</comment>
<dbReference type="PANTHER" id="PTHR35663:SF1">
    <property type="entry name" value="TESTIS DEVELOPMENT-RELATED PROTEIN"/>
    <property type="match status" value="1"/>
</dbReference>
<dbReference type="EMBL" id="SCEB01215893">
    <property type="protein sequence ID" value="RXM27136.1"/>
    <property type="molecule type" value="Genomic_DNA"/>
</dbReference>
<dbReference type="PANTHER" id="PTHR35663">
    <property type="entry name" value="TESTIS DEVELOPMENT-RELATED PROTEIN-RELATED"/>
    <property type="match status" value="1"/>
</dbReference>
<proteinExistence type="predicted"/>